<dbReference type="GO" id="GO:0003700">
    <property type="term" value="F:DNA-binding transcription factor activity"/>
    <property type="evidence" value="ECO:0007669"/>
    <property type="project" value="InterPro"/>
</dbReference>
<dbReference type="InterPro" id="IPR018060">
    <property type="entry name" value="HTH_AraC"/>
</dbReference>
<dbReference type="OrthoDB" id="9772607at2"/>
<dbReference type="Gene3D" id="1.10.10.60">
    <property type="entry name" value="Homeodomain-like"/>
    <property type="match status" value="2"/>
</dbReference>
<evidence type="ECO:0000256" key="1">
    <source>
        <dbReference type="ARBA" id="ARBA00023015"/>
    </source>
</evidence>
<dbReference type="STRING" id="411467.BACCAP_01227"/>
<reference evidence="5 6" key="1">
    <citation type="submission" date="2007-04" db="EMBL/GenBank/DDBJ databases">
        <authorList>
            <person name="Fulton L."/>
            <person name="Clifton S."/>
            <person name="Fulton B."/>
            <person name="Xu J."/>
            <person name="Minx P."/>
            <person name="Pepin K.H."/>
            <person name="Johnson M."/>
            <person name="Thiruvilangam P."/>
            <person name="Bhonagiri V."/>
            <person name="Nash W.E."/>
            <person name="Mardis E.R."/>
            <person name="Wilson R.K."/>
        </authorList>
    </citation>
    <scope>NUCLEOTIDE SEQUENCE [LARGE SCALE GENOMIC DNA]</scope>
    <source>
        <strain evidence="5 6">ATCC 29799</strain>
    </source>
</reference>
<gene>
    <name evidence="5" type="ORF">BACCAP_01227</name>
</gene>
<keyword evidence="1" id="KW-0805">Transcription regulation</keyword>
<name>A6NSP8_9FIRM</name>
<dbReference type="SUPFAM" id="SSF46689">
    <property type="entry name" value="Homeodomain-like"/>
    <property type="match status" value="2"/>
</dbReference>
<dbReference type="PROSITE" id="PS00041">
    <property type="entry name" value="HTH_ARAC_FAMILY_1"/>
    <property type="match status" value="1"/>
</dbReference>
<dbReference type="PRINTS" id="PR00032">
    <property type="entry name" value="HTHARAC"/>
</dbReference>
<evidence type="ECO:0000256" key="3">
    <source>
        <dbReference type="ARBA" id="ARBA00023163"/>
    </source>
</evidence>
<dbReference type="AlphaFoldDB" id="A6NSP8"/>
<dbReference type="GO" id="GO:0043565">
    <property type="term" value="F:sequence-specific DNA binding"/>
    <property type="evidence" value="ECO:0007669"/>
    <property type="project" value="InterPro"/>
</dbReference>
<dbReference type="Pfam" id="PF12833">
    <property type="entry name" value="HTH_18"/>
    <property type="match status" value="1"/>
</dbReference>
<sequence>MQELNYLKDKIITPGAAPFVSHATYPVEDGHADLWLYDIFPGVQLMVTDFACETCFQDGMEQDVIGIHHCARGRFECVFDHWNYVYMGEGDIALNSMLHPPIGASFPLKDYFGSTIILYPQTCDDVPELAGLGISAREIFRKYSLTEHCRVFRRNEAVEHVYRELYGNLAKPQLTFLRLKLLELLYHIQADQTVFEENCGYLPKALTEKIKHVKDHMLQNEDGRISLKELAAEHEISLTQLKAGFKQIYGETPYAYLRSYKMHCASQRLLETDLQIGEIALELGYQNPSKFAQAFRAIVGCTPAQYRSGRKNK</sequence>
<reference evidence="5 6" key="2">
    <citation type="submission" date="2007-06" db="EMBL/GenBank/DDBJ databases">
        <title>Draft genome sequence of Pseudoflavonifractor capillosus ATCC 29799.</title>
        <authorList>
            <person name="Sudarsanam P."/>
            <person name="Ley R."/>
            <person name="Guruge J."/>
            <person name="Turnbaugh P.J."/>
            <person name="Mahowald M."/>
            <person name="Liep D."/>
            <person name="Gordon J."/>
        </authorList>
    </citation>
    <scope>NUCLEOTIDE SEQUENCE [LARGE SCALE GENOMIC DNA]</scope>
    <source>
        <strain evidence="5 6">ATCC 29799</strain>
    </source>
</reference>
<keyword evidence="6" id="KW-1185">Reference proteome</keyword>
<dbReference type="EMBL" id="AAXG02000009">
    <property type="protein sequence ID" value="EDN00875.1"/>
    <property type="molecule type" value="Genomic_DNA"/>
</dbReference>
<accession>A6NSP8</accession>
<keyword evidence="3" id="KW-0804">Transcription</keyword>
<evidence type="ECO:0000313" key="5">
    <source>
        <dbReference type="EMBL" id="EDN00875.1"/>
    </source>
</evidence>
<proteinExistence type="predicted"/>
<dbReference type="PANTHER" id="PTHR47893">
    <property type="entry name" value="REGULATORY PROTEIN PCHR"/>
    <property type="match status" value="1"/>
</dbReference>
<evidence type="ECO:0000259" key="4">
    <source>
        <dbReference type="PROSITE" id="PS01124"/>
    </source>
</evidence>
<dbReference type="InterPro" id="IPR020449">
    <property type="entry name" value="Tscrpt_reg_AraC-type_HTH"/>
</dbReference>
<organism evidence="5 6">
    <name type="scientific">Pseudoflavonifractor capillosus ATCC 29799</name>
    <dbReference type="NCBI Taxonomy" id="411467"/>
    <lineage>
        <taxon>Bacteria</taxon>
        <taxon>Bacillati</taxon>
        <taxon>Bacillota</taxon>
        <taxon>Clostridia</taxon>
        <taxon>Eubacteriales</taxon>
        <taxon>Oscillospiraceae</taxon>
        <taxon>Pseudoflavonifractor</taxon>
    </lineage>
</organism>
<dbReference type="InterPro" id="IPR053142">
    <property type="entry name" value="PchR_regulatory_protein"/>
</dbReference>
<keyword evidence="2" id="KW-0238">DNA-binding</keyword>
<dbReference type="Proteomes" id="UP000003639">
    <property type="component" value="Unassembled WGS sequence"/>
</dbReference>
<dbReference type="eggNOG" id="COG2207">
    <property type="taxonomic scope" value="Bacteria"/>
</dbReference>
<feature type="domain" description="HTH araC/xylS-type" evidence="4">
    <location>
        <begin position="208"/>
        <end position="309"/>
    </location>
</feature>
<dbReference type="SMART" id="SM00342">
    <property type="entry name" value="HTH_ARAC"/>
    <property type="match status" value="1"/>
</dbReference>
<evidence type="ECO:0000313" key="6">
    <source>
        <dbReference type="Proteomes" id="UP000003639"/>
    </source>
</evidence>
<dbReference type="InterPro" id="IPR009057">
    <property type="entry name" value="Homeodomain-like_sf"/>
</dbReference>
<dbReference type="PROSITE" id="PS01124">
    <property type="entry name" value="HTH_ARAC_FAMILY_2"/>
    <property type="match status" value="1"/>
</dbReference>
<dbReference type="PANTHER" id="PTHR47893:SF1">
    <property type="entry name" value="REGULATORY PROTEIN PCHR"/>
    <property type="match status" value="1"/>
</dbReference>
<protein>
    <submittedName>
        <fullName evidence="5">Transcriptional regulator, AraC family</fullName>
    </submittedName>
</protein>
<evidence type="ECO:0000256" key="2">
    <source>
        <dbReference type="ARBA" id="ARBA00023125"/>
    </source>
</evidence>
<comment type="caution">
    <text evidence="5">The sequence shown here is derived from an EMBL/GenBank/DDBJ whole genome shotgun (WGS) entry which is preliminary data.</text>
</comment>
<dbReference type="InterPro" id="IPR018062">
    <property type="entry name" value="HTH_AraC-typ_CS"/>
</dbReference>